<dbReference type="InterPro" id="IPR058636">
    <property type="entry name" value="Beta-barrel_YknX"/>
</dbReference>
<reference evidence="5 6" key="1">
    <citation type="submission" date="2019-08" db="EMBL/GenBank/DDBJ databases">
        <title>Antarcticibacterium arcticum sp. nov., a bacterium isolated from marine sediment of the Canadian Beaufort Sea.</title>
        <authorList>
            <person name="Lee Y.M."/>
            <person name="Baek K."/>
            <person name="Lee D.-H."/>
            <person name="Shin S.C."/>
            <person name="Jin Y.K."/>
            <person name="Park Y."/>
        </authorList>
    </citation>
    <scope>NUCLEOTIDE SEQUENCE [LARGE SCALE GENOMIC DNA]</scope>
    <source>
        <strain evidence="5 6">PAMC 28998</strain>
    </source>
</reference>
<organism evidence="5 6">
    <name type="scientific">Antarcticibacterium arcticum</name>
    <dbReference type="NCBI Taxonomy" id="2585771"/>
    <lineage>
        <taxon>Bacteria</taxon>
        <taxon>Pseudomonadati</taxon>
        <taxon>Bacteroidota</taxon>
        <taxon>Flavobacteriia</taxon>
        <taxon>Flavobacteriales</taxon>
        <taxon>Flavobacteriaceae</taxon>
        <taxon>Antarcticibacterium</taxon>
    </lineage>
</organism>
<feature type="domain" description="YknX-like beta-barrel" evidence="4">
    <location>
        <begin position="213"/>
        <end position="289"/>
    </location>
</feature>
<evidence type="ECO:0000256" key="2">
    <source>
        <dbReference type="ARBA" id="ARBA00023054"/>
    </source>
</evidence>
<name>A0A5B8YLP7_9FLAO</name>
<evidence type="ECO:0000313" key="5">
    <source>
        <dbReference type="EMBL" id="QED38654.1"/>
    </source>
</evidence>
<dbReference type="KEGG" id="anp:FK178_13440"/>
<dbReference type="Proteomes" id="UP000321954">
    <property type="component" value="Chromosome"/>
</dbReference>
<dbReference type="PROSITE" id="PS51257">
    <property type="entry name" value="PROKAR_LIPOPROTEIN"/>
    <property type="match status" value="1"/>
</dbReference>
<evidence type="ECO:0000313" key="6">
    <source>
        <dbReference type="Proteomes" id="UP000321954"/>
    </source>
</evidence>
<keyword evidence="2 3" id="KW-0175">Coiled coil</keyword>
<dbReference type="EMBL" id="CP042476">
    <property type="protein sequence ID" value="QED38654.1"/>
    <property type="molecule type" value="Genomic_DNA"/>
</dbReference>
<dbReference type="RefSeq" id="WP_146836229.1">
    <property type="nucleotide sequence ID" value="NZ_CP042476.1"/>
</dbReference>
<proteinExistence type="predicted"/>
<sequence length="297" mass="33518">MKKAIVIVIWVVGLSFISCSDENKADGYGNFEATEIIISSEAQGKIKYFNVREGDEIEPGIKVALIDTIQLHWEKQQLLASQKTVSSRSQGVFTQIDVLNEKLKIAEREKKRVKDLLAENAATQRQMDQTEGEVKVIREEIKNVRTKNTPIINETELIQAQIARINDLIEKSIVENPLKGTVLATYAETGEITGYGRPLYKIADLENMTLRVYISETQLSDIKLGQEVHVKIDSKKDNMKSYPGRISWISSTAEFTPKTIQTREERSNLVYAVDVKVKNDGSLKIGMPAEMWLQTAE</sequence>
<dbReference type="GO" id="GO:0030313">
    <property type="term" value="C:cell envelope"/>
    <property type="evidence" value="ECO:0007669"/>
    <property type="project" value="UniProtKB-SubCell"/>
</dbReference>
<dbReference type="Pfam" id="PF25990">
    <property type="entry name" value="Beta-barrel_YknX"/>
    <property type="match status" value="1"/>
</dbReference>
<keyword evidence="6" id="KW-1185">Reference proteome</keyword>
<evidence type="ECO:0000259" key="4">
    <source>
        <dbReference type="Pfam" id="PF25990"/>
    </source>
</evidence>
<dbReference type="InterPro" id="IPR050465">
    <property type="entry name" value="UPF0194_transport"/>
</dbReference>
<feature type="coiled-coil region" evidence="3">
    <location>
        <begin position="96"/>
        <end position="147"/>
    </location>
</feature>
<dbReference type="PANTHER" id="PTHR32347">
    <property type="entry name" value="EFFLUX SYSTEM COMPONENT YKNX-RELATED"/>
    <property type="match status" value="1"/>
</dbReference>
<accession>A0A5B8YLP7</accession>
<evidence type="ECO:0000256" key="3">
    <source>
        <dbReference type="SAM" id="Coils"/>
    </source>
</evidence>
<gene>
    <name evidence="5" type="ORF">FK178_13440</name>
</gene>
<comment type="subcellular location">
    <subcellularLocation>
        <location evidence="1">Cell envelope</location>
    </subcellularLocation>
</comment>
<protein>
    <submittedName>
        <fullName evidence="5">HlyD family efflux transporter periplasmic adaptor subunit</fullName>
    </submittedName>
</protein>
<dbReference type="AlphaFoldDB" id="A0A5B8YLP7"/>
<dbReference type="PANTHER" id="PTHR32347:SF23">
    <property type="entry name" value="BLL5650 PROTEIN"/>
    <property type="match status" value="1"/>
</dbReference>
<dbReference type="SUPFAM" id="SSF111369">
    <property type="entry name" value="HlyD-like secretion proteins"/>
    <property type="match status" value="1"/>
</dbReference>
<evidence type="ECO:0000256" key="1">
    <source>
        <dbReference type="ARBA" id="ARBA00004196"/>
    </source>
</evidence>
<dbReference type="Gene3D" id="2.40.30.170">
    <property type="match status" value="1"/>
</dbReference>
<dbReference type="OrthoDB" id="9778236at2"/>